<organism evidence="1 2">
    <name type="scientific">Haematococcus lacustris</name>
    <name type="common">Green alga</name>
    <name type="synonym">Haematococcus pluvialis</name>
    <dbReference type="NCBI Taxonomy" id="44745"/>
    <lineage>
        <taxon>Eukaryota</taxon>
        <taxon>Viridiplantae</taxon>
        <taxon>Chlorophyta</taxon>
        <taxon>core chlorophytes</taxon>
        <taxon>Chlorophyceae</taxon>
        <taxon>CS clade</taxon>
        <taxon>Chlamydomonadales</taxon>
        <taxon>Haematococcaceae</taxon>
        <taxon>Haematococcus</taxon>
    </lineage>
</organism>
<dbReference type="Pfam" id="PF00022">
    <property type="entry name" value="Actin"/>
    <property type="match status" value="1"/>
</dbReference>
<dbReference type="Proteomes" id="UP000485058">
    <property type="component" value="Unassembled WGS sequence"/>
</dbReference>
<proteinExistence type="predicted"/>
<dbReference type="AlphaFoldDB" id="A0A699Z5C9"/>
<dbReference type="InterPro" id="IPR043129">
    <property type="entry name" value="ATPase_NBD"/>
</dbReference>
<keyword evidence="2" id="KW-1185">Reference proteome</keyword>
<evidence type="ECO:0000313" key="1">
    <source>
        <dbReference type="EMBL" id="GFH14486.1"/>
    </source>
</evidence>
<dbReference type="SUPFAM" id="SSF53067">
    <property type="entry name" value="Actin-like ATPase domain"/>
    <property type="match status" value="1"/>
</dbReference>
<dbReference type="Gene3D" id="3.30.420.40">
    <property type="match status" value="1"/>
</dbReference>
<accession>A0A699Z5C9</accession>
<reference evidence="1 2" key="1">
    <citation type="submission" date="2020-02" db="EMBL/GenBank/DDBJ databases">
        <title>Draft genome sequence of Haematococcus lacustris strain NIES-144.</title>
        <authorList>
            <person name="Morimoto D."/>
            <person name="Nakagawa S."/>
            <person name="Yoshida T."/>
            <person name="Sawayama S."/>
        </authorList>
    </citation>
    <scope>NUCLEOTIDE SEQUENCE [LARGE SCALE GENOMIC DNA]</scope>
    <source>
        <strain evidence="1 2">NIES-144</strain>
    </source>
</reference>
<evidence type="ECO:0000313" key="2">
    <source>
        <dbReference type="Proteomes" id="UP000485058"/>
    </source>
</evidence>
<protein>
    <submittedName>
        <fullName evidence="1">Actin-like protein arp-6</fullName>
    </submittedName>
</protein>
<sequence>MGAGSRGPSAIIVIDNGAGNCKIGIGGEAAPRKVFPNCTAKPKGEKQMYVGDMLLDPKSE</sequence>
<dbReference type="EMBL" id="BLLF01000731">
    <property type="protein sequence ID" value="GFH14486.1"/>
    <property type="molecule type" value="Genomic_DNA"/>
</dbReference>
<comment type="caution">
    <text evidence="1">The sequence shown here is derived from an EMBL/GenBank/DDBJ whole genome shotgun (WGS) entry which is preliminary data.</text>
</comment>
<name>A0A699Z5C9_HAELA</name>
<feature type="non-terminal residue" evidence="1">
    <location>
        <position position="60"/>
    </location>
</feature>
<dbReference type="InterPro" id="IPR004000">
    <property type="entry name" value="Actin"/>
</dbReference>
<gene>
    <name evidence="1" type="ORF">HaLaN_10550</name>
</gene>